<dbReference type="InterPro" id="IPR010583">
    <property type="entry name" value="MipA"/>
</dbReference>
<gene>
    <name evidence="1" type="ORF">MNBD_GAMMA19-675</name>
</gene>
<proteinExistence type="predicted"/>
<evidence type="ECO:0008006" key="2">
    <source>
        <dbReference type="Google" id="ProtNLM"/>
    </source>
</evidence>
<accession>A0A3B1AHK5</accession>
<reference evidence="1" key="1">
    <citation type="submission" date="2018-06" db="EMBL/GenBank/DDBJ databases">
        <authorList>
            <person name="Zhirakovskaya E."/>
        </authorList>
    </citation>
    <scope>NUCLEOTIDE SEQUENCE</scope>
</reference>
<sequence>MKRLFKQLFTSVIFINTSCVLAEHQPLWEIHAGLVGMQLPHYRGSNSYSTPIYPFPALIYRGERLKASDGKIQGLLYTSEIVNLDVSLAGSLPASPDDNSARAGMPRLDTTFEIGPSLITHFWTSEDKNTRLSLELPIRAAFSINIDNPTIRNRGWTFAPSIGIKHHMNNWKGEILFGPIFADRRYHGYFYDVPAQYETSVRPTYNARSGYSGNRITLSIDKHFKKLSVIALIRYDSTDSLRRSVELSIHG</sequence>
<name>A0A3B1AHK5_9ZZZZ</name>
<protein>
    <recommendedName>
        <fullName evidence="2">Outer membrane protein</fullName>
    </recommendedName>
</protein>
<organism evidence="1">
    <name type="scientific">hydrothermal vent metagenome</name>
    <dbReference type="NCBI Taxonomy" id="652676"/>
    <lineage>
        <taxon>unclassified sequences</taxon>
        <taxon>metagenomes</taxon>
        <taxon>ecological metagenomes</taxon>
    </lineage>
</organism>
<dbReference type="Pfam" id="PF06629">
    <property type="entry name" value="MipA"/>
    <property type="match status" value="1"/>
</dbReference>
<dbReference type="EMBL" id="UOFV01000381">
    <property type="protein sequence ID" value="VAX03232.1"/>
    <property type="molecule type" value="Genomic_DNA"/>
</dbReference>
<dbReference type="AlphaFoldDB" id="A0A3B1AHK5"/>
<evidence type="ECO:0000313" key="1">
    <source>
        <dbReference type="EMBL" id="VAX03232.1"/>
    </source>
</evidence>